<organism evidence="2">
    <name type="scientific">Panstrongylus lignarius</name>
    <dbReference type="NCBI Taxonomy" id="156445"/>
    <lineage>
        <taxon>Eukaryota</taxon>
        <taxon>Metazoa</taxon>
        <taxon>Ecdysozoa</taxon>
        <taxon>Arthropoda</taxon>
        <taxon>Hexapoda</taxon>
        <taxon>Insecta</taxon>
        <taxon>Pterygota</taxon>
        <taxon>Neoptera</taxon>
        <taxon>Paraneoptera</taxon>
        <taxon>Hemiptera</taxon>
        <taxon>Heteroptera</taxon>
        <taxon>Panheteroptera</taxon>
        <taxon>Cimicomorpha</taxon>
        <taxon>Reduviidae</taxon>
        <taxon>Triatominae</taxon>
        <taxon>Panstrongylus</taxon>
    </lineage>
</organism>
<feature type="transmembrane region" description="Helical" evidence="1">
    <location>
        <begin position="34"/>
        <end position="52"/>
    </location>
</feature>
<keyword evidence="1" id="KW-1133">Transmembrane helix</keyword>
<protein>
    <submittedName>
        <fullName evidence="2">Uncharacterized protein</fullName>
    </submittedName>
</protein>
<sequence length="118" mass="12284">MDSSFSAISAVSVVIRFVVLTSSLAAAFISTPSLVISAVTFLSLVVVFSNFCRTSFILPPVAASILDFTIFTSSSTSPEFFAAISNSSFSLFNFCVSSSTTSGSTAAAATTDSWPFIC</sequence>
<evidence type="ECO:0000256" key="1">
    <source>
        <dbReference type="SAM" id="Phobius"/>
    </source>
</evidence>
<reference evidence="2" key="1">
    <citation type="journal article" date="2018" name="PLoS Negl. Trop. Dis.">
        <title>An insight into the salivary gland and fat body transcriptome of Panstrongylus lignarius (Hemiptera: Heteroptera), the main vector of Chagas disease in Peru.</title>
        <authorList>
            <person name="Nevoa J.C."/>
            <person name="Mendes M.T."/>
            <person name="da Silva M.V."/>
            <person name="Soares S.C."/>
            <person name="Oliveira C.J.F."/>
            <person name="Ribeiro J.M.C."/>
        </authorList>
    </citation>
    <scope>NUCLEOTIDE SEQUENCE</scope>
</reference>
<accession>A0A224Y0I4</accession>
<keyword evidence="1" id="KW-0472">Membrane</keyword>
<dbReference type="EMBL" id="GFTR01001984">
    <property type="protein sequence ID" value="JAW14442.1"/>
    <property type="molecule type" value="Transcribed_RNA"/>
</dbReference>
<keyword evidence="1" id="KW-0812">Transmembrane</keyword>
<proteinExistence type="predicted"/>
<evidence type="ECO:0000313" key="2">
    <source>
        <dbReference type="EMBL" id="JAW14442.1"/>
    </source>
</evidence>
<feature type="transmembrane region" description="Helical" evidence="1">
    <location>
        <begin position="7"/>
        <end position="28"/>
    </location>
</feature>
<dbReference type="AlphaFoldDB" id="A0A224Y0I4"/>
<name>A0A224Y0I4_9HEMI</name>